<name>A0A6M3J4N8_9ZZZZ</name>
<reference evidence="1" key="1">
    <citation type="submission" date="2020-03" db="EMBL/GenBank/DDBJ databases">
        <title>The deep terrestrial virosphere.</title>
        <authorList>
            <person name="Holmfeldt K."/>
            <person name="Nilsson E."/>
            <person name="Simone D."/>
            <person name="Lopez-Fernandez M."/>
            <person name="Wu X."/>
            <person name="de Brujin I."/>
            <person name="Lundin D."/>
            <person name="Andersson A."/>
            <person name="Bertilsson S."/>
            <person name="Dopson M."/>
        </authorList>
    </citation>
    <scope>NUCLEOTIDE SEQUENCE</scope>
    <source>
        <strain evidence="2">MM415A00444</strain>
        <strain evidence="1">MM415B00464</strain>
    </source>
</reference>
<dbReference type="EMBL" id="MT141527">
    <property type="protein sequence ID" value="QJA64843.1"/>
    <property type="molecule type" value="Genomic_DNA"/>
</dbReference>
<dbReference type="AlphaFoldDB" id="A0A6M3J4N8"/>
<dbReference type="EMBL" id="MT142479">
    <property type="protein sequence ID" value="QJA82113.1"/>
    <property type="molecule type" value="Genomic_DNA"/>
</dbReference>
<gene>
    <name evidence="2" type="ORF">MM415A00444_0028</name>
    <name evidence="1" type="ORF">MM415B00464_0042</name>
</gene>
<evidence type="ECO:0000313" key="1">
    <source>
        <dbReference type="EMBL" id="QJA64843.1"/>
    </source>
</evidence>
<proteinExistence type="predicted"/>
<evidence type="ECO:0000313" key="2">
    <source>
        <dbReference type="EMBL" id="QJA82113.1"/>
    </source>
</evidence>
<sequence length="64" mass="7247">MKYITEAAIRRLIKYNGPCCDSCHDDIDDYAYSGCCINFGKNRVAEVCCALANAYDKWLTSRLT</sequence>
<protein>
    <submittedName>
        <fullName evidence="1">Uncharacterized protein</fullName>
    </submittedName>
</protein>
<accession>A0A6M3J4N8</accession>
<organism evidence="1">
    <name type="scientific">viral metagenome</name>
    <dbReference type="NCBI Taxonomy" id="1070528"/>
    <lineage>
        <taxon>unclassified sequences</taxon>
        <taxon>metagenomes</taxon>
        <taxon>organismal metagenomes</taxon>
    </lineage>
</organism>